<sequence length="248" mass="29003">MKVEILNKKITELVDENYIYAYVLYYFGIQFYEYSEPTLVQVCQKKGLNVAQVVRSLESIQKTEPVPQVPVEELPADLVIEYLKHSHHIFIKQKLPYIARLIEKLTPASATLVKDLQIVFPLFVEDFIYHIYEEEDTLFTYISQLVAATKQQMNPGKLYYALRKHSIQKYAMDHDTHDDEMQGIRNITNGYTLEPQHGLHMKVVFAELKSFEQELKLHARIENEILFPKALILEKEAQNKLNKTSLLN</sequence>
<comment type="subcellular location">
    <subcellularLocation>
        <location evidence="1">Cytoplasm</location>
    </subcellularLocation>
</comment>
<dbReference type="PANTHER" id="PTHR36438:SF1">
    <property type="entry name" value="IRON-SULFUR CLUSTER REPAIR PROTEIN YTFE"/>
    <property type="match status" value="1"/>
</dbReference>
<dbReference type="AlphaFoldDB" id="A0A6C0GKF4"/>
<dbReference type="PANTHER" id="PTHR36438">
    <property type="entry name" value="IRON-SULFUR CLUSTER REPAIR PROTEIN YTFE"/>
    <property type="match status" value="1"/>
</dbReference>
<evidence type="ECO:0000256" key="4">
    <source>
        <dbReference type="ARBA" id="ARBA00023004"/>
    </source>
</evidence>
<dbReference type="EMBL" id="CP048222">
    <property type="protein sequence ID" value="QHT68516.1"/>
    <property type="molecule type" value="Genomic_DNA"/>
</dbReference>
<keyword evidence="7" id="KW-1185">Reference proteome</keyword>
<dbReference type="KEGG" id="rhoz:GXP67_18645"/>
<dbReference type="Proteomes" id="UP000480178">
    <property type="component" value="Chromosome"/>
</dbReference>
<proteinExistence type="predicted"/>
<dbReference type="Pfam" id="PF01814">
    <property type="entry name" value="Hemerythrin"/>
    <property type="match status" value="1"/>
</dbReference>
<gene>
    <name evidence="6" type="ORF">GXP67_18645</name>
</gene>
<evidence type="ECO:0000313" key="7">
    <source>
        <dbReference type="Proteomes" id="UP000480178"/>
    </source>
</evidence>
<reference evidence="6 7" key="1">
    <citation type="submission" date="2020-01" db="EMBL/GenBank/DDBJ databases">
        <authorList>
            <person name="Kim M.K."/>
        </authorList>
    </citation>
    <scope>NUCLEOTIDE SEQUENCE [LARGE SCALE GENOMIC DNA]</scope>
    <source>
        <strain evidence="6 7">172606-1</strain>
    </source>
</reference>
<evidence type="ECO:0000256" key="2">
    <source>
        <dbReference type="ARBA" id="ARBA00022490"/>
    </source>
</evidence>
<evidence type="ECO:0000256" key="3">
    <source>
        <dbReference type="ARBA" id="ARBA00022723"/>
    </source>
</evidence>
<dbReference type="RefSeq" id="WP_162444527.1">
    <property type="nucleotide sequence ID" value="NZ_CP048222.1"/>
</dbReference>
<keyword evidence="3" id="KW-0479">Metal-binding</keyword>
<keyword evidence="4" id="KW-0408">Iron</keyword>
<protein>
    <submittedName>
        <fullName evidence="6">Iron-sulfur cluster repair di-iron protein</fullName>
    </submittedName>
</protein>
<evidence type="ECO:0000313" key="6">
    <source>
        <dbReference type="EMBL" id="QHT68516.1"/>
    </source>
</evidence>
<dbReference type="InterPro" id="IPR012312">
    <property type="entry name" value="Hemerythrin-like"/>
</dbReference>
<organism evidence="6 7">
    <name type="scientific">Rhodocytophaga rosea</name>
    <dbReference type="NCBI Taxonomy" id="2704465"/>
    <lineage>
        <taxon>Bacteria</taxon>
        <taxon>Pseudomonadati</taxon>
        <taxon>Bacteroidota</taxon>
        <taxon>Cytophagia</taxon>
        <taxon>Cytophagales</taxon>
        <taxon>Rhodocytophagaceae</taxon>
        <taxon>Rhodocytophaga</taxon>
    </lineage>
</organism>
<feature type="domain" description="Hemerythrin-like" evidence="5">
    <location>
        <begin position="87"/>
        <end position="230"/>
    </location>
</feature>
<dbReference type="InterPro" id="IPR019903">
    <property type="entry name" value="RIC_family"/>
</dbReference>
<dbReference type="GO" id="GO:0005737">
    <property type="term" value="C:cytoplasm"/>
    <property type="evidence" value="ECO:0007669"/>
    <property type="project" value="UniProtKB-SubCell"/>
</dbReference>
<keyword evidence="2" id="KW-0963">Cytoplasm</keyword>
<accession>A0A6C0GKF4</accession>
<evidence type="ECO:0000256" key="1">
    <source>
        <dbReference type="ARBA" id="ARBA00004496"/>
    </source>
</evidence>
<dbReference type="GO" id="GO:0046872">
    <property type="term" value="F:metal ion binding"/>
    <property type="evidence" value="ECO:0007669"/>
    <property type="project" value="UniProtKB-KW"/>
</dbReference>
<name>A0A6C0GKF4_9BACT</name>
<evidence type="ECO:0000259" key="5">
    <source>
        <dbReference type="Pfam" id="PF01814"/>
    </source>
</evidence>
<dbReference type="Gene3D" id="1.20.120.520">
    <property type="entry name" value="nmb1532 protein domain like"/>
    <property type="match status" value="1"/>
</dbReference>